<dbReference type="InterPro" id="IPR019060">
    <property type="entry name" value="DUF2382"/>
</dbReference>
<keyword evidence="4" id="KW-1185">Reference proteome</keyword>
<protein>
    <submittedName>
        <fullName evidence="3">YsnF/AvaK domain-containing protein</fullName>
    </submittedName>
</protein>
<dbReference type="PANTHER" id="PTHR38463">
    <property type="entry name" value="STRESS RESPONSE PROTEIN YSNF"/>
    <property type="match status" value="1"/>
</dbReference>
<evidence type="ECO:0000313" key="4">
    <source>
        <dbReference type="Proteomes" id="UP001319060"/>
    </source>
</evidence>
<name>A0ABS2Z824_9BACL</name>
<dbReference type="Pfam" id="PF09557">
    <property type="entry name" value="DUF2382"/>
    <property type="match status" value="1"/>
</dbReference>
<comment type="caution">
    <text evidence="3">The sequence shown here is derived from an EMBL/GenBank/DDBJ whole genome shotgun (WGS) entry which is preliminary data.</text>
</comment>
<proteinExistence type="predicted"/>
<dbReference type="EMBL" id="JAFHKS010000041">
    <property type="protein sequence ID" value="MBN3544252.1"/>
    <property type="molecule type" value="Genomic_DNA"/>
</dbReference>
<organism evidence="3 4">
    <name type="scientific">Fictibacillus barbaricus</name>
    <dbReference type="NCBI Taxonomy" id="182136"/>
    <lineage>
        <taxon>Bacteria</taxon>
        <taxon>Bacillati</taxon>
        <taxon>Bacillota</taxon>
        <taxon>Bacilli</taxon>
        <taxon>Bacillales</taxon>
        <taxon>Fictibacillaceae</taxon>
        <taxon>Fictibacillus</taxon>
    </lineage>
</organism>
<sequence length="272" mass="30858">MGKNIVGVYDTKDEVIEAVTQLTGRGYDTEDISIYTNGEATDYLEFNKSVNGSRVGDREDESFFDKIKNAFTDEGLSSYATTEERLKGIGVPDNVAVDHASDLDKGKIAIIVDDDGSNNKFNDSRETYDNGKAFSEDEERQIKLREEQLDVHKNTVQSGELEISKKVESHQESVNVPVKKEEVYIEHKSVDNDDDIDGRPIEDGENIRIPIREEKLEVNKKPVVTDEIVIGKRTVEETERVTDTVKKEDLLVDGEDVDNYSRDSERRFKKDK</sequence>
<accession>A0ABS2Z824</accession>
<dbReference type="Proteomes" id="UP001319060">
    <property type="component" value="Unassembled WGS sequence"/>
</dbReference>
<dbReference type="RefSeq" id="WP_188404169.1">
    <property type="nucleotide sequence ID" value="NZ_BMCE01000003.1"/>
</dbReference>
<reference evidence="3 4" key="1">
    <citation type="submission" date="2021-01" db="EMBL/GenBank/DDBJ databases">
        <title>Genome Sequencing of Type Strains.</title>
        <authorList>
            <person name="Lemaire J.F."/>
            <person name="Inderbitzin P."/>
            <person name="Collins S.B."/>
            <person name="Wespe N."/>
            <person name="Knight-Connoni V."/>
        </authorList>
    </citation>
    <scope>NUCLEOTIDE SEQUENCE [LARGE SCALE GENOMIC DNA]</scope>
    <source>
        <strain evidence="3 4">DSM 14730</strain>
    </source>
</reference>
<dbReference type="Pfam" id="PF11181">
    <property type="entry name" value="YflT"/>
    <property type="match status" value="1"/>
</dbReference>
<gene>
    <name evidence="3" type="ORF">JYA64_02980</name>
</gene>
<evidence type="ECO:0000313" key="3">
    <source>
        <dbReference type="EMBL" id="MBN3544252.1"/>
    </source>
</evidence>
<feature type="domain" description="DUF2382" evidence="1">
    <location>
        <begin position="142"/>
        <end position="250"/>
    </location>
</feature>
<evidence type="ECO:0000259" key="1">
    <source>
        <dbReference type="Pfam" id="PF09557"/>
    </source>
</evidence>
<dbReference type="NCBIfam" id="TIGR02271">
    <property type="entry name" value="YsnF/AvaK domain"/>
    <property type="match status" value="1"/>
</dbReference>
<dbReference type="InterPro" id="IPR052967">
    <property type="entry name" value="Stress_Response_Assoc"/>
</dbReference>
<dbReference type="PANTHER" id="PTHR38463:SF1">
    <property type="entry name" value="STRESS RESPONSE PROTEIN YSNF"/>
    <property type="match status" value="1"/>
</dbReference>
<feature type="domain" description="General stress protein 17M-like" evidence="2">
    <location>
        <begin position="5"/>
        <end position="106"/>
    </location>
</feature>
<dbReference type="InterPro" id="IPR025889">
    <property type="entry name" value="GSP17M-like_dom"/>
</dbReference>
<evidence type="ECO:0000259" key="2">
    <source>
        <dbReference type="Pfam" id="PF11181"/>
    </source>
</evidence>